<keyword evidence="1" id="KW-0472">Membrane</keyword>
<dbReference type="Pfam" id="PF13398">
    <property type="entry name" value="Peptidase_M50B"/>
    <property type="match status" value="1"/>
</dbReference>
<gene>
    <name evidence="2" type="ORF">ERL59_13810</name>
</gene>
<feature type="transmembrane region" description="Helical" evidence="1">
    <location>
        <begin position="193"/>
        <end position="211"/>
    </location>
</feature>
<keyword evidence="3" id="KW-1185">Reference proteome</keyword>
<dbReference type="OrthoDB" id="158445at2"/>
<dbReference type="Proteomes" id="UP000448943">
    <property type="component" value="Unassembled WGS sequence"/>
</dbReference>
<dbReference type="AlphaFoldDB" id="A0A6N9Q5M4"/>
<keyword evidence="1" id="KW-1133">Transmembrane helix</keyword>
<protein>
    <submittedName>
        <fullName evidence="2">M50 family peptidase</fullName>
    </submittedName>
</protein>
<evidence type="ECO:0000313" key="2">
    <source>
        <dbReference type="EMBL" id="NBI30023.1"/>
    </source>
</evidence>
<feature type="transmembrane region" description="Helical" evidence="1">
    <location>
        <begin position="5"/>
        <end position="28"/>
    </location>
</feature>
<feature type="transmembrane region" description="Helical" evidence="1">
    <location>
        <begin position="150"/>
        <end position="173"/>
    </location>
</feature>
<dbReference type="EMBL" id="SIJB01000029">
    <property type="protein sequence ID" value="NBI30023.1"/>
    <property type="molecule type" value="Genomic_DNA"/>
</dbReference>
<proteinExistence type="predicted"/>
<evidence type="ECO:0000313" key="3">
    <source>
        <dbReference type="Proteomes" id="UP000448943"/>
    </source>
</evidence>
<feature type="transmembrane region" description="Helical" evidence="1">
    <location>
        <begin position="100"/>
        <end position="117"/>
    </location>
</feature>
<keyword evidence="1" id="KW-0812">Transmembrane</keyword>
<sequence>MRLKLFVMSIITVILMYVPFIGTFLRVINTMIHETGHALLTLFTNGDVTRIELFSNLEGVTFTKYSTWISGFLSGISGYVFSSIIAFLCILLWKKGKYKWMIHLLLYISVINLVFWVRNLYGILWLVCFIPLLIYLLIQKSQRLLESIALILSILLITTSFMSTIDILVLSFISPNRAGDATFLNSITYIPALIWGILFFLQAFLFLYLSFKTILPRKNKIMEENIVQY</sequence>
<evidence type="ECO:0000256" key="1">
    <source>
        <dbReference type="SAM" id="Phobius"/>
    </source>
</evidence>
<dbReference type="InterPro" id="IPR049500">
    <property type="entry name" value="Peptidase_M50B-like"/>
</dbReference>
<organism evidence="2 3">
    <name type="scientific">Chengkuizengella marina</name>
    <dbReference type="NCBI Taxonomy" id="2507566"/>
    <lineage>
        <taxon>Bacteria</taxon>
        <taxon>Bacillati</taxon>
        <taxon>Bacillota</taxon>
        <taxon>Bacilli</taxon>
        <taxon>Bacillales</taxon>
        <taxon>Paenibacillaceae</taxon>
        <taxon>Chengkuizengella</taxon>
    </lineage>
</organism>
<accession>A0A6N9Q5M4</accession>
<feature type="transmembrane region" description="Helical" evidence="1">
    <location>
        <begin position="123"/>
        <end position="138"/>
    </location>
</feature>
<reference evidence="2 3" key="1">
    <citation type="submission" date="2019-01" db="EMBL/GenBank/DDBJ databases">
        <title>Chengkuizengella sp. nov., isolated from deep-sea sediment of East Pacific Ocean.</title>
        <authorList>
            <person name="Yang J."/>
            <person name="Lai Q."/>
            <person name="Shao Z."/>
        </authorList>
    </citation>
    <scope>NUCLEOTIDE SEQUENCE [LARGE SCALE GENOMIC DNA]</scope>
    <source>
        <strain evidence="2 3">YPA3-1-1</strain>
    </source>
</reference>
<comment type="caution">
    <text evidence="2">The sequence shown here is derived from an EMBL/GenBank/DDBJ whole genome shotgun (WGS) entry which is preliminary data.</text>
</comment>
<name>A0A6N9Q5M4_9BACL</name>
<dbReference type="RefSeq" id="WP_160646832.1">
    <property type="nucleotide sequence ID" value="NZ_SIJB01000029.1"/>
</dbReference>
<feature type="transmembrane region" description="Helical" evidence="1">
    <location>
        <begin position="68"/>
        <end position="93"/>
    </location>
</feature>